<sequence>MTVADQRTHLGTLKKGYTTYCTVRVAAGTAEKIKRHMRAKKSGQTLKNPEQLEEIPVPFHARTRLCFALLLKHDFYMPFMYSDADDKWKYTCAKITLLQDKMCTGIT</sequence>
<dbReference type="Proteomes" id="UP000828390">
    <property type="component" value="Unassembled WGS sequence"/>
</dbReference>
<proteinExistence type="predicted"/>
<gene>
    <name evidence="1" type="ORF">DPMN_109605</name>
</gene>
<comment type="caution">
    <text evidence="1">The sequence shown here is derived from an EMBL/GenBank/DDBJ whole genome shotgun (WGS) entry which is preliminary data.</text>
</comment>
<reference evidence="1" key="2">
    <citation type="submission" date="2020-11" db="EMBL/GenBank/DDBJ databases">
        <authorList>
            <person name="McCartney M.A."/>
            <person name="Auch B."/>
            <person name="Kono T."/>
            <person name="Mallez S."/>
            <person name="Becker A."/>
            <person name="Gohl D.M."/>
            <person name="Silverstein K.A.T."/>
            <person name="Koren S."/>
            <person name="Bechman K.B."/>
            <person name="Herman A."/>
            <person name="Abrahante J.E."/>
            <person name="Garbe J."/>
        </authorList>
    </citation>
    <scope>NUCLEOTIDE SEQUENCE</scope>
    <source>
        <strain evidence="1">Duluth1</strain>
        <tissue evidence="1">Whole animal</tissue>
    </source>
</reference>
<dbReference type="EMBL" id="JAIWYP010000004">
    <property type="protein sequence ID" value="KAH3836235.1"/>
    <property type="molecule type" value="Genomic_DNA"/>
</dbReference>
<keyword evidence="2" id="KW-1185">Reference proteome</keyword>
<reference evidence="1" key="1">
    <citation type="journal article" date="2019" name="bioRxiv">
        <title>The Genome of the Zebra Mussel, Dreissena polymorpha: A Resource for Invasive Species Research.</title>
        <authorList>
            <person name="McCartney M.A."/>
            <person name="Auch B."/>
            <person name="Kono T."/>
            <person name="Mallez S."/>
            <person name="Zhang Y."/>
            <person name="Obille A."/>
            <person name="Becker A."/>
            <person name="Abrahante J.E."/>
            <person name="Garbe J."/>
            <person name="Badalamenti J.P."/>
            <person name="Herman A."/>
            <person name="Mangelson H."/>
            <person name="Liachko I."/>
            <person name="Sullivan S."/>
            <person name="Sone E.D."/>
            <person name="Koren S."/>
            <person name="Silverstein K.A.T."/>
            <person name="Beckman K.B."/>
            <person name="Gohl D.M."/>
        </authorList>
    </citation>
    <scope>NUCLEOTIDE SEQUENCE</scope>
    <source>
        <strain evidence="1">Duluth1</strain>
        <tissue evidence="1">Whole animal</tissue>
    </source>
</reference>
<accession>A0A9D4QN63</accession>
<evidence type="ECO:0000313" key="2">
    <source>
        <dbReference type="Proteomes" id="UP000828390"/>
    </source>
</evidence>
<name>A0A9D4QN63_DREPO</name>
<evidence type="ECO:0000313" key="1">
    <source>
        <dbReference type="EMBL" id="KAH3836235.1"/>
    </source>
</evidence>
<organism evidence="1 2">
    <name type="scientific">Dreissena polymorpha</name>
    <name type="common">Zebra mussel</name>
    <name type="synonym">Mytilus polymorpha</name>
    <dbReference type="NCBI Taxonomy" id="45954"/>
    <lineage>
        <taxon>Eukaryota</taxon>
        <taxon>Metazoa</taxon>
        <taxon>Spiralia</taxon>
        <taxon>Lophotrochozoa</taxon>
        <taxon>Mollusca</taxon>
        <taxon>Bivalvia</taxon>
        <taxon>Autobranchia</taxon>
        <taxon>Heteroconchia</taxon>
        <taxon>Euheterodonta</taxon>
        <taxon>Imparidentia</taxon>
        <taxon>Neoheterodontei</taxon>
        <taxon>Myida</taxon>
        <taxon>Dreissenoidea</taxon>
        <taxon>Dreissenidae</taxon>
        <taxon>Dreissena</taxon>
    </lineage>
</organism>
<dbReference type="AlphaFoldDB" id="A0A9D4QN63"/>
<protein>
    <submittedName>
        <fullName evidence="1">Uncharacterized protein</fullName>
    </submittedName>
</protein>